<sequence>MVQMCRGLCERLKSTSFTNNLRYKIGQKWCSLCALFFFTEENSCPCCKTRLRSKPRSKKYEMPRM</sequence>
<accession>A0A7D5M5F1</accession>
<dbReference type="Proteomes" id="UP000509478">
    <property type="component" value="Chromosome"/>
</dbReference>
<protein>
    <submittedName>
        <fullName evidence="1">Uncharacterized protein</fullName>
    </submittedName>
</protein>
<name>A0A7D5M5F1_9ARCH</name>
<evidence type="ECO:0000313" key="1">
    <source>
        <dbReference type="EMBL" id="QLH07052.1"/>
    </source>
</evidence>
<organism evidence="1 2">
    <name type="scientific">Nitrosopumilus ureiphilus</name>
    <dbReference type="NCBI Taxonomy" id="1470067"/>
    <lineage>
        <taxon>Archaea</taxon>
        <taxon>Nitrososphaerota</taxon>
        <taxon>Nitrososphaeria</taxon>
        <taxon>Nitrosopumilales</taxon>
        <taxon>Nitrosopumilaceae</taxon>
        <taxon>Nitrosopumilus</taxon>
    </lineage>
</organism>
<dbReference type="EMBL" id="CP026995">
    <property type="protein sequence ID" value="QLH07052.1"/>
    <property type="molecule type" value="Genomic_DNA"/>
</dbReference>
<reference evidence="1 2" key="1">
    <citation type="submission" date="2018-02" db="EMBL/GenBank/DDBJ databases">
        <title>Complete genome of Nitrosopumilus ureaphilus PS0.</title>
        <authorList>
            <person name="Qin W."/>
            <person name="Zheng Y."/>
            <person name="Stahl D.A."/>
        </authorList>
    </citation>
    <scope>NUCLEOTIDE SEQUENCE [LARGE SCALE GENOMIC DNA]</scope>
    <source>
        <strain evidence="1 2">PS0</strain>
    </source>
</reference>
<keyword evidence="2" id="KW-1185">Reference proteome</keyword>
<dbReference type="KEGG" id="nue:C5F50_08215"/>
<dbReference type="AlphaFoldDB" id="A0A7D5M5F1"/>
<evidence type="ECO:0000313" key="2">
    <source>
        <dbReference type="Proteomes" id="UP000509478"/>
    </source>
</evidence>
<gene>
    <name evidence="1" type="ORF">C5F50_08215</name>
</gene>
<proteinExistence type="predicted"/>